<keyword evidence="12" id="KW-0961">Cell wall biogenesis/degradation</keyword>
<evidence type="ECO:0000256" key="8">
    <source>
        <dbReference type="ARBA" id="ARBA00023136"/>
    </source>
</evidence>
<dbReference type="GO" id="GO:0031505">
    <property type="term" value="P:fungal-type cell wall organization"/>
    <property type="evidence" value="ECO:0007669"/>
    <property type="project" value="TreeGrafter"/>
</dbReference>
<dbReference type="GO" id="GO:0005975">
    <property type="term" value="P:carbohydrate metabolic process"/>
    <property type="evidence" value="ECO:0007669"/>
    <property type="project" value="InterPro"/>
</dbReference>
<dbReference type="FunFam" id="2.60.120.200:FF:000152">
    <property type="entry name" value="Cell wall glucanase"/>
    <property type="match status" value="1"/>
</dbReference>
<feature type="domain" description="GH16" evidence="19">
    <location>
        <begin position="27"/>
        <end position="232"/>
    </location>
</feature>
<evidence type="ECO:0000256" key="4">
    <source>
        <dbReference type="ARBA" id="ARBA00022676"/>
    </source>
</evidence>
<evidence type="ECO:0000256" key="12">
    <source>
        <dbReference type="ARBA" id="ARBA00023316"/>
    </source>
</evidence>
<feature type="transmembrane region" description="Helical" evidence="17">
    <location>
        <begin position="299"/>
        <end position="321"/>
    </location>
</feature>
<dbReference type="CDD" id="cd02183">
    <property type="entry name" value="GH16_fungal_CRH1_transglycosylase"/>
    <property type="match status" value="1"/>
</dbReference>
<keyword evidence="11" id="KW-0326">Glycosidase</keyword>
<evidence type="ECO:0000256" key="16">
    <source>
        <dbReference type="SAM" id="MobiDB-lite"/>
    </source>
</evidence>
<dbReference type="Gene3D" id="2.60.120.200">
    <property type="match status" value="1"/>
</dbReference>
<keyword evidence="6 18" id="KW-0732">Signal</keyword>
<feature type="signal peptide" evidence="18">
    <location>
        <begin position="1"/>
        <end position="20"/>
    </location>
</feature>
<dbReference type="InParanoid" id="A0A0C3H8J7"/>
<comment type="function">
    <text evidence="14">Dual chitinase/transglycosylase that plays a role in cell wall architecture. Chitinase and transglycosylase activities are coupled. Required for the polysaccharide cross-linking at the septa and the cell wall. More specifically, transfers chitin to 1,6-beta-glucan in the cell wall.</text>
</comment>
<keyword evidence="5" id="KW-0808">Transferase</keyword>
<evidence type="ECO:0000256" key="14">
    <source>
        <dbReference type="ARBA" id="ARBA00093308"/>
    </source>
</evidence>
<evidence type="ECO:0000256" key="10">
    <source>
        <dbReference type="ARBA" id="ARBA00023180"/>
    </source>
</evidence>
<feature type="compositionally biased region" description="Polar residues" evidence="16">
    <location>
        <begin position="427"/>
        <end position="451"/>
    </location>
</feature>
<dbReference type="HOGENOM" id="CLU_027506_1_0_1"/>
<evidence type="ECO:0000256" key="1">
    <source>
        <dbReference type="ARBA" id="ARBA00000822"/>
    </source>
</evidence>
<keyword evidence="21" id="KW-1185">Reference proteome</keyword>
<evidence type="ECO:0000256" key="3">
    <source>
        <dbReference type="ARBA" id="ARBA00012729"/>
    </source>
</evidence>
<dbReference type="SUPFAM" id="SSF49899">
    <property type="entry name" value="Concanavalin A-like lectins/glucanases"/>
    <property type="match status" value="1"/>
</dbReference>
<dbReference type="EC" id="3.2.1.14" evidence="3"/>
<evidence type="ECO:0000256" key="9">
    <source>
        <dbReference type="ARBA" id="ARBA00023157"/>
    </source>
</evidence>
<evidence type="ECO:0000256" key="5">
    <source>
        <dbReference type="ARBA" id="ARBA00022679"/>
    </source>
</evidence>
<dbReference type="Pfam" id="PF00722">
    <property type="entry name" value="Glyco_hydro_16"/>
    <property type="match status" value="1"/>
</dbReference>
<keyword evidence="9" id="KW-1015">Disulfide bond</keyword>
<reference evidence="20 21" key="1">
    <citation type="submission" date="2014-04" db="EMBL/GenBank/DDBJ databases">
        <authorList>
            <consortium name="DOE Joint Genome Institute"/>
            <person name="Kuo A."/>
            <person name="Martino E."/>
            <person name="Perotto S."/>
            <person name="Kohler A."/>
            <person name="Nagy L.G."/>
            <person name="Floudas D."/>
            <person name="Copeland A."/>
            <person name="Barry K.W."/>
            <person name="Cichocki N."/>
            <person name="Veneault-Fourrey C."/>
            <person name="LaButti K."/>
            <person name="Lindquist E.A."/>
            <person name="Lipzen A."/>
            <person name="Lundell T."/>
            <person name="Morin E."/>
            <person name="Murat C."/>
            <person name="Sun H."/>
            <person name="Tunlid A."/>
            <person name="Henrissat B."/>
            <person name="Grigoriev I.V."/>
            <person name="Hibbett D.S."/>
            <person name="Martin F."/>
            <person name="Nordberg H.P."/>
            <person name="Cantor M.N."/>
            <person name="Hua S.X."/>
        </authorList>
    </citation>
    <scope>NUCLEOTIDE SEQUENCE [LARGE SCALE GENOMIC DNA]</scope>
    <source>
        <strain evidence="20 21">Zn</strain>
    </source>
</reference>
<sequence>MFSFSSSGLLLLSFVSLALGQTYTKCQPLNTTCPPDDALGTSHDFNFNSSTVLAQGFDTTIGEVGYGDNGLEFTISKKGDMPTVVSNFYIFWGSVSVVMRAAKGQGIISTIVLLSDDLDEVDWEMMGGNATTAESNYFGKGNTTTYDRALYHPVNSDISDNFHNYTTHWTSDQLQWWIDGNLVRTLQYGDALGGRNYPQTPMTVRMGIWAGGDSSEDPYTIEWAGGLTNYNDGPFTMYVQSATVTDFSNGKQYAYGDHSGSWQSIQTIAGNSTIKDTLNAPPPLTLAQKWNNLSSGTKIAIYASAGGGGALLFAALLFVCIRQRRKGRQERDAYNAKIEAEREEAYRDQIQLREKGLGGWNKKEYESQGEDALGGWGGEHVAPGTKVDGDGISPVYHSPASPGLRSPVPGRARTMSPGPLVAPQPQRAWNGSPQQGSFASYGGQRSPQSPNFPLASPQGPPQGYGNGYGNGGGYGNARGGYQRF</sequence>
<evidence type="ECO:0000259" key="19">
    <source>
        <dbReference type="PROSITE" id="PS51762"/>
    </source>
</evidence>
<evidence type="ECO:0000256" key="15">
    <source>
        <dbReference type="SAM" id="Coils"/>
    </source>
</evidence>
<keyword evidence="7 20" id="KW-0378">Hydrolase</keyword>
<feature type="compositionally biased region" description="Gly residues" evidence="16">
    <location>
        <begin position="462"/>
        <end position="478"/>
    </location>
</feature>
<comment type="similarity">
    <text evidence="13">Belongs to the glycosyl hydrolase 16 family. CRH1 subfamily.</text>
</comment>
<evidence type="ECO:0000256" key="2">
    <source>
        <dbReference type="ARBA" id="ARBA00004370"/>
    </source>
</evidence>
<dbReference type="Proteomes" id="UP000054321">
    <property type="component" value="Unassembled WGS sequence"/>
</dbReference>
<dbReference type="AlphaFoldDB" id="A0A0C3H8J7"/>
<keyword evidence="15" id="KW-0175">Coiled coil</keyword>
<dbReference type="STRING" id="913774.A0A0C3H8J7"/>
<evidence type="ECO:0000256" key="7">
    <source>
        <dbReference type="ARBA" id="ARBA00022801"/>
    </source>
</evidence>
<keyword evidence="17" id="KW-0812">Transmembrane</keyword>
<gene>
    <name evidence="20" type="ORF">OIDMADRAFT_104580</name>
</gene>
<evidence type="ECO:0000313" key="20">
    <source>
        <dbReference type="EMBL" id="KIM99579.1"/>
    </source>
</evidence>
<name>A0A0C3H8J7_OIDMZ</name>
<comment type="catalytic activity">
    <reaction evidence="1">
        <text>Random endo-hydrolysis of N-acetyl-beta-D-glucosaminide (1-&gt;4)-beta-linkages in chitin and chitodextrins.</text>
        <dbReference type="EC" id="3.2.1.14"/>
    </reaction>
</comment>
<dbReference type="PANTHER" id="PTHR10963:SF27">
    <property type="entry name" value="GLYCOSIDASE-RELATED"/>
    <property type="match status" value="1"/>
</dbReference>
<dbReference type="GO" id="GO:0016020">
    <property type="term" value="C:membrane"/>
    <property type="evidence" value="ECO:0007669"/>
    <property type="project" value="UniProtKB-SubCell"/>
</dbReference>
<evidence type="ECO:0000313" key="21">
    <source>
        <dbReference type="Proteomes" id="UP000054321"/>
    </source>
</evidence>
<proteinExistence type="inferred from homology"/>
<feature type="chain" id="PRO_5002174740" description="chitinase" evidence="18">
    <location>
        <begin position="21"/>
        <end position="484"/>
    </location>
</feature>
<dbReference type="GO" id="GO:0016757">
    <property type="term" value="F:glycosyltransferase activity"/>
    <property type="evidence" value="ECO:0007669"/>
    <property type="project" value="UniProtKB-KW"/>
</dbReference>
<dbReference type="EMBL" id="KN832878">
    <property type="protein sequence ID" value="KIM99579.1"/>
    <property type="molecule type" value="Genomic_DNA"/>
</dbReference>
<feature type="region of interest" description="Disordered" evidence="16">
    <location>
        <begin position="380"/>
        <end position="484"/>
    </location>
</feature>
<comment type="subcellular location">
    <subcellularLocation>
        <location evidence="2">Membrane</location>
    </subcellularLocation>
</comment>
<dbReference type="InterPro" id="IPR000757">
    <property type="entry name" value="Beta-glucanase-like"/>
</dbReference>
<keyword evidence="4" id="KW-0328">Glycosyltransferase</keyword>
<evidence type="ECO:0000256" key="11">
    <source>
        <dbReference type="ARBA" id="ARBA00023295"/>
    </source>
</evidence>
<keyword evidence="10" id="KW-0325">Glycoprotein</keyword>
<dbReference type="GO" id="GO:0009277">
    <property type="term" value="C:fungal-type cell wall"/>
    <property type="evidence" value="ECO:0007669"/>
    <property type="project" value="TreeGrafter"/>
</dbReference>
<keyword evidence="17" id="KW-1133">Transmembrane helix</keyword>
<evidence type="ECO:0000256" key="18">
    <source>
        <dbReference type="SAM" id="SignalP"/>
    </source>
</evidence>
<accession>A0A0C3H8J7</accession>
<dbReference type="InterPro" id="IPR013320">
    <property type="entry name" value="ConA-like_dom_sf"/>
</dbReference>
<dbReference type="InterPro" id="IPR050546">
    <property type="entry name" value="Glycosyl_Hydrlase_16"/>
</dbReference>
<dbReference type="PANTHER" id="PTHR10963">
    <property type="entry name" value="GLYCOSYL HYDROLASE-RELATED"/>
    <property type="match status" value="1"/>
</dbReference>
<dbReference type="PROSITE" id="PS51762">
    <property type="entry name" value="GH16_2"/>
    <property type="match status" value="1"/>
</dbReference>
<evidence type="ECO:0000256" key="17">
    <source>
        <dbReference type="SAM" id="Phobius"/>
    </source>
</evidence>
<evidence type="ECO:0000256" key="6">
    <source>
        <dbReference type="ARBA" id="ARBA00022729"/>
    </source>
</evidence>
<dbReference type="OrthoDB" id="4781at2759"/>
<organism evidence="20 21">
    <name type="scientific">Oidiodendron maius (strain Zn)</name>
    <dbReference type="NCBI Taxonomy" id="913774"/>
    <lineage>
        <taxon>Eukaryota</taxon>
        <taxon>Fungi</taxon>
        <taxon>Dikarya</taxon>
        <taxon>Ascomycota</taxon>
        <taxon>Pezizomycotina</taxon>
        <taxon>Leotiomycetes</taxon>
        <taxon>Leotiomycetes incertae sedis</taxon>
        <taxon>Myxotrichaceae</taxon>
        <taxon>Oidiodendron</taxon>
    </lineage>
</organism>
<dbReference type="GO" id="GO:0008843">
    <property type="term" value="F:endochitinase activity"/>
    <property type="evidence" value="ECO:0007669"/>
    <property type="project" value="UniProtKB-EC"/>
</dbReference>
<evidence type="ECO:0000256" key="13">
    <source>
        <dbReference type="ARBA" id="ARBA00038074"/>
    </source>
</evidence>
<feature type="coiled-coil region" evidence="15">
    <location>
        <begin position="324"/>
        <end position="355"/>
    </location>
</feature>
<reference evidence="21" key="2">
    <citation type="submission" date="2015-01" db="EMBL/GenBank/DDBJ databases">
        <title>Evolutionary Origins and Diversification of the Mycorrhizal Mutualists.</title>
        <authorList>
            <consortium name="DOE Joint Genome Institute"/>
            <consortium name="Mycorrhizal Genomics Consortium"/>
            <person name="Kohler A."/>
            <person name="Kuo A."/>
            <person name="Nagy L.G."/>
            <person name="Floudas D."/>
            <person name="Copeland A."/>
            <person name="Barry K.W."/>
            <person name="Cichocki N."/>
            <person name="Veneault-Fourrey C."/>
            <person name="LaButti K."/>
            <person name="Lindquist E.A."/>
            <person name="Lipzen A."/>
            <person name="Lundell T."/>
            <person name="Morin E."/>
            <person name="Murat C."/>
            <person name="Riley R."/>
            <person name="Ohm R."/>
            <person name="Sun H."/>
            <person name="Tunlid A."/>
            <person name="Henrissat B."/>
            <person name="Grigoriev I.V."/>
            <person name="Hibbett D.S."/>
            <person name="Martin F."/>
        </authorList>
    </citation>
    <scope>NUCLEOTIDE SEQUENCE [LARGE SCALE GENOMIC DNA]</scope>
    <source>
        <strain evidence="21">Zn</strain>
    </source>
</reference>
<keyword evidence="8 17" id="KW-0472">Membrane</keyword>
<protein>
    <recommendedName>
        <fullName evidence="3">chitinase</fullName>
        <ecNumber evidence="3">3.2.1.14</ecNumber>
    </recommendedName>
</protein>